<dbReference type="AlphaFoldDB" id="A0A1I7WIL5"/>
<keyword evidence="1" id="KW-1185">Reference proteome</keyword>
<organism evidence="1 2">
    <name type="scientific">Heterorhabditis bacteriophora</name>
    <name type="common">Entomopathogenic nematode worm</name>
    <dbReference type="NCBI Taxonomy" id="37862"/>
    <lineage>
        <taxon>Eukaryota</taxon>
        <taxon>Metazoa</taxon>
        <taxon>Ecdysozoa</taxon>
        <taxon>Nematoda</taxon>
        <taxon>Chromadorea</taxon>
        <taxon>Rhabditida</taxon>
        <taxon>Rhabditina</taxon>
        <taxon>Rhabditomorpha</taxon>
        <taxon>Strongyloidea</taxon>
        <taxon>Heterorhabditidae</taxon>
        <taxon>Heterorhabditis</taxon>
    </lineage>
</organism>
<sequence length="67" mass="7346">MSVVHYTVAWGPAVDAAAAIICLKPYRRAFLEQFGISSTFVEPNLFAFTKRGSGNGQVLLLPLIDYL</sequence>
<name>A0A1I7WIL5_HETBA</name>
<evidence type="ECO:0000313" key="2">
    <source>
        <dbReference type="WBParaSite" id="Hba_04816"/>
    </source>
</evidence>
<accession>A0A1I7WIL5</accession>
<dbReference type="Proteomes" id="UP000095283">
    <property type="component" value="Unplaced"/>
</dbReference>
<protein>
    <submittedName>
        <fullName evidence="2">ADP-ribosylglycohydrolase</fullName>
    </submittedName>
</protein>
<reference evidence="2" key="1">
    <citation type="submission" date="2016-11" db="UniProtKB">
        <authorList>
            <consortium name="WormBaseParasite"/>
        </authorList>
    </citation>
    <scope>IDENTIFICATION</scope>
</reference>
<evidence type="ECO:0000313" key="1">
    <source>
        <dbReference type="Proteomes" id="UP000095283"/>
    </source>
</evidence>
<proteinExistence type="predicted"/>
<dbReference type="WBParaSite" id="Hba_04816">
    <property type="protein sequence ID" value="Hba_04816"/>
    <property type="gene ID" value="Hba_04816"/>
</dbReference>